<dbReference type="EMBL" id="JABZEO010000016">
    <property type="protein sequence ID" value="NVZ11142.1"/>
    <property type="molecule type" value="Genomic_DNA"/>
</dbReference>
<keyword evidence="5" id="KW-1185">Reference proteome</keyword>
<comment type="caution">
    <text evidence="4">The sequence shown here is derived from an EMBL/GenBank/DDBJ whole genome shotgun (WGS) entry which is preliminary data.</text>
</comment>
<dbReference type="SMART" id="SM00091">
    <property type="entry name" value="PAS"/>
    <property type="match status" value="1"/>
</dbReference>
<dbReference type="AlphaFoldDB" id="A0A850RJ65"/>
<evidence type="ECO:0000313" key="5">
    <source>
        <dbReference type="Proteomes" id="UP000592294"/>
    </source>
</evidence>
<evidence type="ECO:0000256" key="1">
    <source>
        <dbReference type="SAM" id="Phobius"/>
    </source>
</evidence>
<dbReference type="Proteomes" id="UP000592294">
    <property type="component" value="Unassembled WGS sequence"/>
</dbReference>
<dbReference type="PROSITE" id="PS51832">
    <property type="entry name" value="HD_GYP"/>
    <property type="match status" value="1"/>
</dbReference>
<name>A0A850RJ65_9GAMM</name>
<gene>
    <name evidence="4" type="ORF">HW932_17950</name>
</gene>
<dbReference type="NCBIfam" id="TIGR00229">
    <property type="entry name" value="sensory_box"/>
    <property type="match status" value="1"/>
</dbReference>
<evidence type="ECO:0000259" key="2">
    <source>
        <dbReference type="PROSITE" id="PS50112"/>
    </source>
</evidence>
<dbReference type="InterPro" id="IPR052020">
    <property type="entry name" value="Cyclic_di-GMP/3'3'-cGAMP_PDE"/>
</dbReference>
<organism evidence="4 5">
    <name type="scientific">Allochromatium humboldtianum</name>
    <dbReference type="NCBI Taxonomy" id="504901"/>
    <lineage>
        <taxon>Bacteria</taxon>
        <taxon>Pseudomonadati</taxon>
        <taxon>Pseudomonadota</taxon>
        <taxon>Gammaproteobacteria</taxon>
        <taxon>Chromatiales</taxon>
        <taxon>Chromatiaceae</taxon>
        <taxon>Allochromatium</taxon>
    </lineage>
</organism>
<dbReference type="SUPFAM" id="SSF109604">
    <property type="entry name" value="HD-domain/PDEase-like"/>
    <property type="match status" value="1"/>
</dbReference>
<dbReference type="InterPro" id="IPR035965">
    <property type="entry name" value="PAS-like_dom_sf"/>
</dbReference>
<dbReference type="Gene3D" id="1.10.3210.10">
    <property type="entry name" value="Hypothetical protein af1432"/>
    <property type="match status" value="1"/>
</dbReference>
<dbReference type="PANTHER" id="PTHR45228:SF1">
    <property type="entry name" value="CYCLIC DI-GMP PHOSPHODIESTERASE TM_0186"/>
    <property type="match status" value="1"/>
</dbReference>
<keyword evidence="1" id="KW-1133">Transmembrane helix</keyword>
<keyword evidence="1" id="KW-0812">Transmembrane</keyword>
<feature type="transmembrane region" description="Helical" evidence="1">
    <location>
        <begin position="319"/>
        <end position="341"/>
    </location>
</feature>
<evidence type="ECO:0000313" key="4">
    <source>
        <dbReference type="EMBL" id="NVZ11142.1"/>
    </source>
</evidence>
<feature type="domain" description="PAS" evidence="2">
    <location>
        <begin position="359"/>
        <end position="433"/>
    </location>
</feature>
<keyword evidence="1" id="KW-0472">Membrane</keyword>
<accession>A0A850RJ65</accession>
<sequence length="686" mass="75680">MNKQIQFAIAALVLSLGLAIYGIIVFANAEKGRDIQALQTQMNLVADSRVEAIEHWMQGQYAVLERSAQHSPLHRALTDLMQAGESPDETVRETLRDLLAVTAERMGFLSRQSTGYRPSHFEMGLEGSLAVLDPQGRLLAATNGMPPIEGALAEFLQRTPLTERGLLDLHRGVHDRLTLGFLVPVFADASGDEGSETVIARLLALRPIDAGVFAILKQPGLTARTSETYVIRRSGNLIEYLSPLLDGSEPLTKRLAVNTRDLIDVEALEQPGLFHQGRHYAFTESFAVSRRIPGTDWVLVHRIGSAEALAASDARRMTLISGLAVLVVLIGAALVLVWLYATSRRVEEVAECYRLSSERFERLSGFLDILTDSQPNPILVVDADNHITYANRRLAELSGIAREELLGRSLTGVLGQEAGGRYGAINRHVLESGTPLVEIERLSDEQGGERVWRSHHCPFTAATDAQEPAVLVTIEDLTDLMHERARRERNTQQLLDTLVGLVDERDPDSAHQSRYVVQVARAIAEDLGFDPSQVETTEQAARLVNIGKIRIPRSLLVKGGSLTDQELKRVREALDAGPELLRDIEFDGPVLETLAQINEWVDGSGRPGGLKGDEILPAAQVVALANAFVALISPRSFRDARSFDEAEAILMREIGRRFDKRFVLSLLNRLDNWGGREEWAGMSRRA</sequence>
<proteinExistence type="predicted"/>
<dbReference type="RefSeq" id="WP_176977863.1">
    <property type="nucleotide sequence ID" value="NZ_JABZEO010000016.1"/>
</dbReference>
<dbReference type="Pfam" id="PF13487">
    <property type="entry name" value="HD_5"/>
    <property type="match status" value="1"/>
</dbReference>
<dbReference type="PROSITE" id="PS50112">
    <property type="entry name" value="PAS"/>
    <property type="match status" value="1"/>
</dbReference>
<dbReference type="SUPFAM" id="SSF55785">
    <property type="entry name" value="PYP-like sensor domain (PAS domain)"/>
    <property type="match status" value="1"/>
</dbReference>
<dbReference type="CDD" id="cd00130">
    <property type="entry name" value="PAS"/>
    <property type="match status" value="1"/>
</dbReference>
<feature type="transmembrane region" description="Helical" evidence="1">
    <location>
        <begin position="6"/>
        <end position="27"/>
    </location>
</feature>
<dbReference type="InterPro" id="IPR037522">
    <property type="entry name" value="HD_GYP_dom"/>
</dbReference>
<dbReference type="Gene3D" id="3.30.450.20">
    <property type="entry name" value="PAS domain"/>
    <property type="match status" value="1"/>
</dbReference>
<dbReference type="PANTHER" id="PTHR45228">
    <property type="entry name" value="CYCLIC DI-GMP PHOSPHODIESTERASE TM_0186-RELATED"/>
    <property type="match status" value="1"/>
</dbReference>
<reference evidence="4 5" key="1">
    <citation type="submission" date="2020-06" db="EMBL/GenBank/DDBJ databases">
        <title>Whole-genome sequence of Allochromatium humboldtianum DSM 21881, type strain.</title>
        <authorList>
            <person name="Kyndt J.A."/>
            <person name="Meyer T.E."/>
        </authorList>
    </citation>
    <scope>NUCLEOTIDE SEQUENCE [LARGE SCALE GENOMIC DNA]</scope>
    <source>
        <strain evidence="4 5">DSM 21881</strain>
    </source>
</reference>
<evidence type="ECO:0000259" key="3">
    <source>
        <dbReference type="PROSITE" id="PS51832"/>
    </source>
</evidence>
<protein>
    <submittedName>
        <fullName evidence="4">PAS domain-containing protein</fullName>
    </submittedName>
</protein>
<feature type="domain" description="HD-GYP" evidence="3">
    <location>
        <begin position="487"/>
        <end position="682"/>
    </location>
</feature>
<dbReference type="Pfam" id="PF08448">
    <property type="entry name" value="PAS_4"/>
    <property type="match status" value="1"/>
</dbReference>
<dbReference type="InterPro" id="IPR000014">
    <property type="entry name" value="PAS"/>
</dbReference>
<dbReference type="InterPro" id="IPR013656">
    <property type="entry name" value="PAS_4"/>
</dbReference>